<dbReference type="Pfam" id="PF00069">
    <property type="entry name" value="Pkinase"/>
    <property type="match status" value="2"/>
</dbReference>
<feature type="compositionally biased region" description="Acidic residues" evidence="7">
    <location>
        <begin position="367"/>
        <end position="376"/>
    </location>
</feature>
<evidence type="ECO:0000256" key="2">
    <source>
        <dbReference type="ARBA" id="ARBA00022679"/>
    </source>
</evidence>
<feature type="compositionally biased region" description="Gly residues" evidence="7">
    <location>
        <begin position="76"/>
        <end position="90"/>
    </location>
</feature>
<dbReference type="GO" id="GO:0005524">
    <property type="term" value="F:ATP binding"/>
    <property type="evidence" value="ECO:0007669"/>
    <property type="project" value="UniProtKB-UniRule"/>
</dbReference>
<feature type="region of interest" description="Disordered" evidence="7">
    <location>
        <begin position="42"/>
        <end position="227"/>
    </location>
</feature>
<dbReference type="AlphaFoldDB" id="A0A835Y5I2"/>
<dbReference type="PANTHER" id="PTHR24353:SF139">
    <property type="match status" value="1"/>
</dbReference>
<reference evidence="9" key="1">
    <citation type="journal article" date="2020" name="bioRxiv">
        <title>Comparative genomics of Chlamydomonas.</title>
        <authorList>
            <person name="Craig R.J."/>
            <person name="Hasan A.R."/>
            <person name="Ness R.W."/>
            <person name="Keightley P.D."/>
        </authorList>
    </citation>
    <scope>NUCLEOTIDE SEQUENCE</scope>
    <source>
        <strain evidence="9">CCAP 11/70</strain>
    </source>
</reference>
<evidence type="ECO:0000256" key="5">
    <source>
        <dbReference type="ARBA" id="ARBA00022840"/>
    </source>
</evidence>
<dbReference type="Gene3D" id="3.30.200.20">
    <property type="entry name" value="Phosphorylase Kinase, domain 1"/>
    <property type="match status" value="2"/>
</dbReference>
<protein>
    <recommendedName>
        <fullName evidence="8">Protein kinase domain-containing protein</fullName>
    </recommendedName>
</protein>
<feature type="compositionally biased region" description="Gly residues" evidence="7">
    <location>
        <begin position="540"/>
        <end position="554"/>
    </location>
</feature>
<dbReference type="SUPFAM" id="SSF56112">
    <property type="entry name" value="Protein kinase-like (PK-like)"/>
    <property type="match status" value="2"/>
</dbReference>
<dbReference type="GO" id="GO:0005952">
    <property type="term" value="C:cAMP-dependent protein kinase complex"/>
    <property type="evidence" value="ECO:0007669"/>
    <property type="project" value="TreeGrafter"/>
</dbReference>
<keyword evidence="3 6" id="KW-0547">Nucleotide-binding</keyword>
<feature type="region of interest" description="Disordered" evidence="7">
    <location>
        <begin position="249"/>
        <end position="301"/>
    </location>
</feature>
<feature type="compositionally biased region" description="Pro residues" evidence="7">
    <location>
        <begin position="271"/>
        <end position="280"/>
    </location>
</feature>
<comment type="caution">
    <text evidence="9">The sequence shown here is derived from an EMBL/GenBank/DDBJ whole genome shotgun (WGS) entry which is preliminary data.</text>
</comment>
<dbReference type="InterPro" id="IPR000719">
    <property type="entry name" value="Prot_kinase_dom"/>
</dbReference>
<evidence type="ECO:0000256" key="4">
    <source>
        <dbReference type="ARBA" id="ARBA00022777"/>
    </source>
</evidence>
<keyword evidence="2" id="KW-0808">Transferase</keyword>
<dbReference type="SMART" id="SM00220">
    <property type="entry name" value="S_TKc"/>
    <property type="match status" value="1"/>
</dbReference>
<dbReference type="InterPro" id="IPR008271">
    <property type="entry name" value="Ser/Thr_kinase_AS"/>
</dbReference>
<dbReference type="Proteomes" id="UP000612055">
    <property type="component" value="Unassembled WGS sequence"/>
</dbReference>
<keyword evidence="5 6" id="KW-0067">ATP-binding</keyword>
<keyword evidence="4" id="KW-0418">Kinase</keyword>
<dbReference type="PROSITE" id="PS50011">
    <property type="entry name" value="PROTEIN_KINASE_DOM"/>
    <property type="match status" value="1"/>
</dbReference>
<dbReference type="InterPro" id="IPR017441">
    <property type="entry name" value="Protein_kinase_ATP_BS"/>
</dbReference>
<feature type="region of interest" description="Disordered" evidence="7">
    <location>
        <begin position="406"/>
        <end position="445"/>
    </location>
</feature>
<feature type="compositionally biased region" description="Low complexity" evidence="7">
    <location>
        <begin position="406"/>
        <end position="428"/>
    </location>
</feature>
<dbReference type="PROSITE" id="PS00107">
    <property type="entry name" value="PROTEIN_KINASE_ATP"/>
    <property type="match status" value="1"/>
</dbReference>
<dbReference type="PANTHER" id="PTHR24353">
    <property type="entry name" value="CYCLIC NUCLEOTIDE-DEPENDENT PROTEIN KINASE"/>
    <property type="match status" value="1"/>
</dbReference>
<keyword evidence="10" id="KW-1185">Reference proteome</keyword>
<dbReference type="GO" id="GO:0004691">
    <property type="term" value="F:cAMP-dependent protein kinase activity"/>
    <property type="evidence" value="ECO:0007669"/>
    <property type="project" value="TreeGrafter"/>
</dbReference>
<sequence length="960" mass="98305">MTNLDALDLRTPDMCGPALERKSCGVSAGPLCGTCRTAEASATAASDAARTPQIDIASDAASDSGASGNSASSDAGGSGSSDAGGSGRGEPGSLPSCSSLATGRGGMHSRADGDASQTCSAPSCMSGTTGPTAGPQALPRTSTAPAAAGAEAAPSAASPGPPTSTAPAPDPHDPAAPSSQPHHHQPHNHERQARAALALAGPDDACLAPTPSLARMPPPPPSGWSLARRPAVLRLRCIVRDPCTSSMLATATGHVDDPSLPLRRTRGGPLVAPPPQPPPAAGAGGSDPATSPRGDGLGSGPAAMPGSLLLIEEQVLGRGAFGFVTLCVDAVTQKNLYALKRMRKAAVSLRHVMQEQAALRLLAQDVPEPEEEDEPEPSAHGEDGAYGAASPASRCRSCGRDAASNADAASEARSSAPGGSTGTSRSSSVTGMPAPAQPNVASGYSSSAAGGGRCAAAAAAAASGRPLLRPCACRFCTAAAAGVRKGAAGAAGGGGGGGPGGGATMGPARAAWLAKQQARGWLPPPLPRLPSHAGEAQRGPGLGPGQGQGQGQGLQAGPSRRSLSIAPSEPKPVRCSRRGHASFCVRQLGTFQDDNYLYLLQEYCPGGDLDRLVRRMARKTLVPRRAWIAQVVLGPQVVWRGLPEAAARFYAAGIVLAIQELHARCIIYRDLKPGNVLIDEHGYPCLADFGMAKVLDGPRGRSTSPCGTLDYMAPEVVKIECEALAREGRAQGLENWAESHPAAAAAAERKRRAGGAAPGAAAGGGGGGRFPTGSYGMEVDWWSFGCVLYVLLTGCKPFLPPEAEAAGEDAARMLVRIINPRYEVPMPLYLSPMAQDLVRRLLVRQPRWRLGGAPGDAEDVRAHPFFRGFDWDAYQRREMRPPYPMQEEALPQDMEVASVANFFFPTSLASRHGPADGGVAAAAEAAAAGGQEHHGATDLRREAAARLRAQHEAAALLKEF</sequence>
<evidence type="ECO:0000313" key="9">
    <source>
        <dbReference type="EMBL" id="KAG2495098.1"/>
    </source>
</evidence>
<evidence type="ECO:0000256" key="1">
    <source>
        <dbReference type="ARBA" id="ARBA00022527"/>
    </source>
</evidence>
<evidence type="ECO:0000259" key="8">
    <source>
        <dbReference type="PROSITE" id="PS50011"/>
    </source>
</evidence>
<feature type="compositionally biased region" description="Low complexity" evidence="7">
    <location>
        <begin position="42"/>
        <end position="75"/>
    </location>
</feature>
<evidence type="ECO:0000313" key="10">
    <source>
        <dbReference type="Proteomes" id="UP000612055"/>
    </source>
</evidence>
<feature type="region of interest" description="Disordered" evidence="7">
    <location>
        <begin position="520"/>
        <end position="574"/>
    </location>
</feature>
<gene>
    <name evidence="9" type="ORF">HYH03_006709</name>
</gene>
<name>A0A835Y5I2_9CHLO</name>
<feature type="compositionally biased region" description="Low complexity" evidence="7">
    <location>
        <begin position="144"/>
        <end position="158"/>
    </location>
</feature>
<dbReference type="Gene3D" id="1.10.510.10">
    <property type="entry name" value="Transferase(Phosphotransferase) domain 1"/>
    <property type="match status" value="2"/>
</dbReference>
<feature type="region of interest" description="Disordered" evidence="7">
    <location>
        <begin position="366"/>
        <end position="392"/>
    </location>
</feature>
<evidence type="ECO:0000256" key="3">
    <source>
        <dbReference type="ARBA" id="ARBA00022741"/>
    </source>
</evidence>
<feature type="compositionally biased region" description="Polar residues" evidence="7">
    <location>
        <begin position="115"/>
        <end position="131"/>
    </location>
</feature>
<dbReference type="PROSITE" id="PS00108">
    <property type="entry name" value="PROTEIN_KINASE_ST"/>
    <property type="match status" value="1"/>
</dbReference>
<keyword evidence="1" id="KW-0723">Serine/threonine-protein kinase</keyword>
<evidence type="ECO:0000256" key="6">
    <source>
        <dbReference type="PROSITE-ProRule" id="PRU10141"/>
    </source>
</evidence>
<proteinExistence type="predicted"/>
<accession>A0A835Y5I2</accession>
<dbReference type="InterPro" id="IPR011009">
    <property type="entry name" value="Kinase-like_dom_sf"/>
</dbReference>
<feature type="binding site" evidence="6">
    <location>
        <position position="340"/>
    </location>
    <ligand>
        <name>ATP</name>
        <dbReference type="ChEBI" id="CHEBI:30616"/>
    </ligand>
</feature>
<organism evidence="9 10">
    <name type="scientific">Edaphochlamys debaryana</name>
    <dbReference type="NCBI Taxonomy" id="47281"/>
    <lineage>
        <taxon>Eukaryota</taxon>
        <taxon>Viridiplantae</taxon>
        <taxon>Chlorophyta</taxon>
        <taxon>core chlorophytes</taxon>
        <taxon>Chlorophyceae</taxon>
        <taxon>CS clade</taxon>
        <taxon>Chlamydomonadales</taxon>
        <taxon>Chlamydomonadales incertae sedis</taxon>
        <taxon>Edaphochlamys</taxon>
    </lineage>
</organism>
<dbReference type="EMBL" id="JAEHOE010000026">
    <property type="protein sequence ID" value="KAG2495098.1"/>
    <property type="molecule type" value="Genomic_DNA"/>
</dbReference>
<dbReference type="OrthoDB" id="545463at2759"/>
<feature type="domain" description="Protein kinase" evidence="8">
    <location>
        <begin position="310"/>
        <end position="866"/>
    </location>
</feature>
<evidence type="ECO:0000256" key="7">
    <source>
        <dbReference type="SAM" id="MobiDB-lite"/>
    </source>
</evidence>